<dbReference type="InterPro" id="IPR048248">
    <property type="entry name" value="PUA_eIF2d-like"/>
</dbReference>
<feature type="domain" description="SUI1" evidence="2">
    <location>
        <begin position="503"/>
        <end position="576"/>
    </location>
</feature>
<dbReference type="InterPro" id="IPR036885">
    <property type="entry name" value="SWIB_MDM2_dom_sf"/>
</dbReference>
<dbReference type="Pfam" id="PF17832">
    <property type="entry name" value="Pre-PUA"/>
    <property type="match status" value="1"/>
</dbReference>
<organism evidence="3 4">
    <name type="scientific">Lagenidium giganteum</name>
    <dbReference type="NCBI Taxonomy" id="4803"/>
    <lineage>
        <taxon>Eukaryota</taxon>
        <taxon>Sar</taxon>
        <taxon>Stramenopiles</taxon>
        <taxon>Oomycota</taxon>
        <taxon>Peronosporomycetes</taxon>
        <taxon>Pythiales</taxon>
        <taxon>Pythiaceae</taxon>
    </lineage>
</organism>
<dbReference type="Pfam" id="PF25304">
    <property type="entry name" value="WHD_eIF2D"/>
    <property type="match status" value="1"/>
</dbReference>
<dbReference type="PANTHER" id="PTHR12217">
    <property type="entry name" value="EUKARYOTIC TRANSLATION INITIATION FACTOR 2D"/>
    <property type="match status" value="1"/>
</dbReference>
<dbReference type="GO" id="GO:0001731">
    <property type="term" value="P:formation of translation preinitiation complex"/>
    <property type="evidence" value="ECO:0007669"/>
    <property type="project" value="InterPro"/>
</dbReference>
<reference evidence="3" key="1">
    <citation type="submission" date="2022-11" db="EMBL/GenBank/DDBJ databases">
        <authorList>
            <person name="Morgan W.R."/>
            <person name="Tartar A."/>
        </authorList>
    </citation>
    <scope>NUCLEOTIDE SEQUENCE</scope>
    <source>
        <strain evidence="3">ARSEF 373</strain>
    </source>
</reference>
<gene>
    <name evidence="3" type="ORF">N0F65_005263</name>
</gene>
<dbReference type="Proteomes" id="UP001146120">
    <property type="component" value="Unassembled WGS sequence"/>
</dbReference>
<dbReference type="Gene3D" id="3.10.400.20">
    <property type="match status" value="1"/>
</dbReference>
<dbReference type="InterPro" id="IPR004521">
    <property type="entry name" value="Uncharacterised_CHP00451"/>
</dbReference>
<dbReference type="GO" id="GO:0003723">
    <property type="term" value="F:RNA binding"/>
    <property type="evidence" value="ECO:0007669"/>
    <property type="project" value="InterPro"/>
</dbReference>
<dbReference type="SUPFAM" id="SSF47592">
    <property type="entry name" value="SWIB/MDM2 domain"/>
    <property type="match status" value="1"/>
</dbReference>
<dbReference type="SUPFAM" id="SSF55159">
    <property type="entry name" value="eIF1-like"/>
    <property type="match status" value="1"/>
</dbReference>
<comment type="caution">
    <text evidence="3">The sequence shown here is derived from an EMBL/GenBank/DDBJ whole genome shotgun (WGS) entry which is preliminary data.</text>
</comment>
<protein>
    <recommendedName>
        <fullName evidence="2">SUI1 domain-containing protein</fullName>
    </recommendedName>
</protein>
<dbReference type="InterPro" id="IPR039757">
    <property type="entry name" value="EIF2D"/>
</dbReference>
<accession>A0AAV2YUX1</accession>
<dbReference type="SUPFAM" id="SSF88697">
    <property type="entry name" value="PUA domain-like"/>
    <property type="match status" value="1"/>
</dbReference>
<dbReference type="Pfam" id="PF26292">
    <property type="entry name" value="PUA_elF2D"/>
    <property type="match status" value="1"/>
</dbReference>
<dbReference type="AlphaFoldDB" id="A0AAV2YUX1"/>
<name>A0AAV2YUX1_9STRA</name>
<sequence>MFAKPQKVSGSTLLRNKDVKKLRKDLCAKFPQSCTEEQLQSVFAAKENLKKLGFQAPSRTNVFVAEDSKEPLVVDVSGKGDFFFTVYALWKCADLLPKLVVHAPVSQFVLRGADVMLPGVVFTSMEEVMSLRKGELRAVVARGNPAPMAVGEMLVDAAEIERSGKKGKAMRIVHYFGDELWKMGPQTIPNHGFEAGLVRALDGKDSDAEDEAATDQVAVDVSAVTLEDKPAADDENDKDGEPATITPAEMDELYVQTLLQVLKSPSLKDNQLPMLASTFHASLFLPARPAGVTLNIKQSSFKKTSVFLKQMQARGLISVTEKDGVQTIINISKRHPDVIAHQRHQTEAEAQEQQAQDALKDQPASLAAVRAGTYPPEIEEALGLSPALRNLIAAEDDNVAEFAAARDKTHKYWAPVEIRDLIVKYIEVKELTDQKDKKFVRLNGPLTDAMYNRKPPAGGYPERVSRPELYNQLMNRCTKYHRVKLYPGHEPRFAGGDIRKIEISAEKSKKFANSTVTTVAFYQQFGIDGATFAKEAQKKWGCSATVQPSDDKTKVEEIKIQGQMVQEVLDFLASKYKIATAKYCTTSFGKNIKQKKK</sequence>
<dbReference type="EMBL" id="DAKRPA010000116">
    <property type="protein sequence ID" value="DAZ98101.1"/>
    <property type="molecule type" value="Genomic_DNA"/>
</dbReference>
<proteinExistence type="predicted"/>
<dbReference type="InterPro" id="IPR041366">
    <property type="entry name" value="Pre-PUA"/>
</dbReference>
<evidence type="ECO:0000259" key="2">
    <source>
        <dbReference type="PROSITE" id="PS50296"/>
    </source>
</evidence>
<dbReference type="NCBIfam" id="TIGR00451">
    <property type="entry name" value="unchar_dom_2"/>
    <property type="match status" value="1"/>
</dbReference>
<dbReference type="InterPro" id="IPR036877">
    <property type="entry name" value="SUI1_dom_sf"/>
</dbReference>
<evidence type="ECO:0000313" key="3">
    <source>
        <dbReference type="EMBL" id="DAZ98101.1"/>
    </source>
</evidence>
<dbReference type="PROSITE" id="PS50296">
    <property type="entry name" value="SUI1"/>
    <property type="match status" value="1"/>
</dbReference>
<dbReference type="GO" id="GO:0003743">
    <property type="term" value="F:translation initiation factor activity"/>
    <property type="evidence" value="ECO:0007669"/>
    <property type="project" value="InterPro"/>
</dbReference>
<evidence type="ECO:0000256" key="1">
    <source>
        <dbReference type="ARBA" id="ARBA00022490"/>
    </source>
</evidence>
<dbReference type="Pfam" id="PF26291">
    <property type="entry name" value="SWIB_eIF2D"/>
    <property type="match status" value="1"/>
</dbReference>
<keyword evidence="4" id="KW-1185">Reference proteome</keyword>
<dbReference type="Pfam" id="PF01253">
    <property type="entry name" value="SUI1"/>
    <property type="match status" value="1"/>
</dbReference>
<dbReference type="CDD" id="cd21156">
    <property type="entry name" value="PUA_eIF2d-like"/>
    <property type="match status" value="1"/>
</dbReference>
<reference evidence="3" key="2">
    <citation type="journal article" date="2023" name="Microbiol Resour">
        <title>Decontamination and Annotation of the Draft Genome Sequence of the Oomycete Lagenidium giganteum ARSEF 373.</title>
        <authorList>
            <person name="Morgan W.R."/>
            <person name="Tartar A."/>
        </authorList>
    </citation>
    <scope>NUCLEOTIDE SEQUENCE</scope>
    <source>
        <strain evidence="3">ARSEF 373</strain>
    </source>
</reference>
<evidence type="ECO:0000313" key="4">
    <source>
        <dbReference type="Proteomes" id="UP001146120"/>
    </source>
</evidence>
<dbReference type="InterPro" id="IPR001950">
    <property type="entry name" value="SUI1"/>
</dbReference>
<dbReference type="Gene3D" id="3.30.780.10">
    <property type="entry name" value="SUI1-like domain"/>
    <property type="match status" value="1"/>
</dbReference>
<dbReference type="PANTHER" id="PTHR12217:SF4">
    <property type="entry name" value="EUKARYOTIC TRANSLATION INITIATION FACTOR 2D"/>
    <property type="match status" value="1"/>
</dbReference>
<keyword evidence="1" id="KW-0963">Cytoplasm</keyword>
<dbReference type="InterPro" id="IPR057429">
    <property type="entry name" value="WH_eIF2D"/>
</dbReference>
<dbReference type="InterPro" id="IPR015947">
    <property type="entry name" value="PUA-like_sf"/>
</dbReference>
<dbReference type="InterPro" id="IPR058886">
    <property type="entry name" value="SWIB_eIF2D"/>
</dbReference>
<dbReference type="PROSITE" id="PS50890">
    <property type="entry name" value="PUA"/>
    <property type="match status" value="1"/>
</dbReference>